<dbReference type="STRING" id="1618443.UV73_C0003G0055"/>
<feature type="domain" description="Glycosyl transferase family 1" evidence="2">
    <location>
        <begin position="193"/>
        <end position="353"/>
    </location>
</feature>
<dbReference type="PANTHER" id="PTHR46401">
    <property type="entry name" value="GLYCOSYLTRANSFERASE WBBK-RELATED"/>
    <property type="match status" value="1"/>
</dbReference>
<dbReference type="InterPro" id="IPR001296">
    <property type="entry name" value="Glyco_trans_1"/>
</dbReference>
<dbReference type="AlphaFoldDB" id="A0A0G1GH53"/>
<dbReference type="GO" id="GO:0009103">
    <property type="term" value="P:lipopolysaccharide biosynthetic process"/>
    <property type="evidence" value="ECO:0007669"/>
    <property type="project" value="TreeGrafter"/>
</dbReference>
<dbReference type="GO" id="GO:0016757">
    <property type="term" value="F:glycosyltransferase activity"/>
    <property type="evidence" value="ECO:0007669"/>
    <property type="project" value="InterPro"/>
</dbReference>
<dbReference type="Gene3D" id="3.40.50.2000">
    <property type="entry name" value="Glycogen Phosphorylase B"/>
    <property type="match status" value="2"/>
</dbReference>
<organism evidence="3 4">
    <name type="scientific">Candidatus Gottesmanbacteria bacterium GW2011_GWA2_43_14</name>
    <dbReference type="NCBI Taxonomy" id="1618443"/>
    <lineage>
        <taxon>Bacteria</taxon>
        <taxon>Candidatus Gottesmaniibacteriota</taxon>
    </lineage>
</organism>
<dbReference type="Proteomes" id="UP000034894">
    <property type="component" value="Unassembled WGS sequence"/>
</dbReference>
<sequence length="379" mass="43358">MKILYFGSYDNDYIRNVINIKGLRLNLVDVIVCNFYKRKLFIASEYSKITYLIRISTSLFYRSIYLFFKGIIIIIKQKISYIIIGFPGHLDIPIGYLIAKITGSKIIFDPFISLYDTFVTDRKIFSTDSLISKSIKKYETAIYKLPDLILTHTETDKLYFSKSFKIPLNKIKVLYIGSDNLTQKTTALTGKSSDFSVVYQGNFIPLHGIEHIIHSAFILSQIDKKIKFIFVGNGQTYQENFNLANILKLRNVVFKGFVSIYDWKKTINKADIILGIFQNSVKASKSIPNKVIQGIAAKKAVITAETTAIKELFNHFENMYFCKPADPLSLANGILELKRNSNLRNKIAYNGNKIYKNKLTPISVGRELLTICNEFQNSN</sequence>
<evidence type="ECO:0000256" key="1">
    <source>
        <dbReference type="ARBA" id="ARBA00022679"/>
    </source>
</evidence>
<dbReference type="Pfam" id="PF00534">
    <property type="entry name" value="Glycos_transf_1"/>
    <property type="match status" value="1"/>
</dbReference>
<accession>A0A0G1GH53</accession>
<evidence type="ECO:0000313" key="3">
    <source>
        <dbReference type="EMBL" id="KKS98113.1"/>
    </source>
</evidence>
<comment type="caution">
    <text evidence="3">The sequence shown here is derived from an EMBL/GenBank/DDBJ whole genome shotgun (WGS) entry which is preliminary data.</text>
</comment>
<keyword evidence="1 3" id="KW-0808">Transferase</keyword>
<dbReference type="PANTHER" id="PTHR46401:SF2">
    <property type="entry name" value="GLYCOSYLTRANSFERASE WBBK-RELATED"/>
    <property type="match status" value="1"/>
</dbReference>
<proteinExistence type="predicted"/>
<gene>
    <name evidence="3" type="ORF">UV73_C0003G0055</name>
</gene>
<evidence type="ECO:0000259" key="2">
    <source>
        <dbReference type="Pfam" id="PF00534"/>
    </source>
</evidence>
<dbReference type="SUPFAM" id="SSF53756">
    <property type="entry name" value="UDP-Glycosyltransferase/glycogen phosphorylase"/>
    <property type="match status" value="1"/>
</dbReference>
<name>A0A0G1GH53_9BACT</name>
<protein>
    <submittedName>
        <fullName evidence="3">Group 1 glycosyl transferase</fullName>
    </submittedName>
</protein>
<reference evidence="3 4" key="1">
    <citation type="journal article" date="2015" name="Nature">
        <title>rRNA introns, odd ribosomes, and small enigmatic genomes across a large radiation of phyla.</title>
        <authorList>
            <person name="Brown C.T."/>
            <person name="Hug L.A."/>
            <person name="Thomas B.C."/>
            <person name="Sharon I."/>
            <person name="Castelle C.J."/>
            <person name="Singh A."/>
            <person name="Wilkins M.J."/>
            <person name="Williams K.H."/>
            <person name="Banfield J.F."/>
        </authorList>
    </citation>
    <scope>NUCLEOTIDE SEQUENCE [LARGE SCALE GENOMIC DNA]</scope>
</reference>
<dbReference type="EMBL" id="LCFP01000003">
    <property type="protein sequence ID" value="KKS98113.1"/>
    <property type="molecule type" value="Genomic_DNA"/>
</dbReference>
<evidence type="ECO:0000313" key="4">
    <source>
        <dbReference type="Proteomes" id="UP000034894"/>
    </source>
</evidence>